<evidence type="ECO:0000256" key="1">
    <source>
        <dbReference type="SAM" id="SignalP"/>
    </source>
</evidence>
<dbReference type="AlphaFoldDB" id="A0A6A6D842"/>
<dbReference type="Proteomes" id="UP000800200">
    <property type="component" value="Unassembled WGS sequence"/>
</dbReference>
<keyword evidence="3" id="KW-1185">Reference proteome</keyword>
<name>A0A6A6D842_9PEZI</name>
<keyword evidence="1" id="KW-0732">Signal</keyword>
<evidence type="ECO:0008006" key="4">
    <source>
        <dbReference type="Google" id="ProtNLM"/>
    </source>
</evidence>
<dbReference type="EMBL" id="ML994727">
    <property type="protein sequence ID" value="KAF2175664.1"/>
    <property type="molecule type" value="Genomic_DNA"/>
</dbReference>
<gene>
    <name evidence="2" type="ORF">K469DRAFT_756094</name>
</gene>
<dbReference type="OrthoDB" id="3795376at2759"/>
<feature type="chain" id="PRO_5025527977" description="EF-hand domain-containing protein" evidence="1">
    <location>
        <begin position="26"/>
        <end position="121"/>
    </location>
</feature>
<sequence length="121" mass="12872">MLFKYLLPAAALLATAACMSFSTYGNDNCAGQNKIRTGVIGPKEGCQKRAPDEKGVAVMVEDGNVADESMYAVFFKSEDCDPSGMINKTELGCSTRHGIAPAGYGSWEIWDMCEGQAGCSL</sequence>
<accession>A0A6A6D842</accession>
<evidence type="ECO:0000313" key="3">
    <source>
        <dbReference type="Proteomes" id="UP000800200"/>
    </source>
</evidence>
<evidence type="ECO:0000313" key="2">
    <source>
        <dbReference type="EMBL" id="KAF2175664.1"/>
    </source>
</evidence>
<proteinExistence type="predicted"/>
<reference evidence="2" key="1">
    <citation type="journal article" date="2020" name="Stud. Mycol.">
        <title>101 Dothideomycetes genomes: a test case for predicting lifestyles and emergence of pathogens.</title>
        <authorList>
            <person name="Haridas S."/>
            <person name="Albert R."/>
            <person name="Binder M."/>
            <person name="Bloem J."/>
            <person name="Labutti K."/>
            <person name="Salamov A."/>
            <person name="Andreopoulos B."/>
            <person name="Baker S."/>
            <person name="Barry K."/>
            <person name="Bills G."/>
            <person name="Bluhm B."/>
            <person name="Cannon C."/>
            <person name="Castanera R."/>
            <person name="Culley D."/>
            <person name="Daum C."/>
            <person name="Ezra D."/>
            <person name="Gonzalez J."/>
            <person name="Henrissat B."/>
            <person name="Kuo A."/>
            <person name="Liang C."/>
            <person name="Lipzen A."/>
            <person name="Lutzoni F."/>
            <person name="Magnuson J."/>
            <person name="Mondo S."/>
            <person name="Nolan M."/>
            <person name="Ohm R."/>
            <person name="Pangilinan J."/>
            <person name="Park H.-J."/>
            <person name="Ramirez L."/>
            <person name="Alfaro M."/>
            <person name="Sun H."/>
            <person name="Tritt A."/>
            <person name="Yoshinaga Y."/>
            <person name="Zwiers L.-H."/>
            <person name="Turgeon B."/>
            <person name="Goodwin S."/>
            <person name="Spatafora J."/>
            <person name="Crous P."/>
            <person name="Grigoriev I."/>
        </authorList>
    </citation>
    <scope>NUCLEOTIDE SEQUENCE</scope>
    <source>
        <strain evidence="2">CBS 207.26</strain>
    </source>
</reference>
<organism evidence="2 3">
    <name type="scientific">Zopfia rhizophila CBS 207.26</name>
    <dbReference type="NCBI Taxonomy" id="1314779"/>
    <lineage>
        <taxon>Eukaryota</taxon>
        <taxon>Fungi</taxon>
        <taxon>Dikarya</taxon>
        <taxon>Ascomycota</taxon>
        <taxon>Pezizomycotina</taxon>
        <taxon>Dothideomycetes</taxon>
        <taxon>Dothideomycetes incertae sedis</taxon>
        <taxon>Zopfiaceae</taxon>
        <taxon>Zopfia</taxon>
    </lineage>
</organism>
<protein>
    <recommendedName>
        <fullName evidence="4">EF-hand domain-containing protein</fullName>
    </recommendedName>
</protein>
<dbReference type="PROSITE" id="PS51257">
    <property type="entry name" value="PROKAR_LIPOPROTEIN"/>
    <property type="match status" value="1"/>
</dbReference>
<feature type="signal peptide" evidence="1">
    <location>
        <begin position="1"/>
        <end position="25"/>
    </location>
</feature>